<accession>A0A1Y2B4C8</accession>
<gene>
    <name evidence="7" type="ORF">LY90DRAFT_512829</name>
</gene>
<dbReference type="GO" id="GO:0016020">
    <property type="term" value="C:membrane"/>
    <property type="evidence" value="ECO:0007669"/>
    <property type="project" value="UniProtKB-SubCell"/>
</dbReference>
<feature type="transmembrane region" description="Helical" evidence="6">
    <location>
        <begin position="372"/>
        <end position="390"/>
    </location>
</feature>
<feature type="transmembrane region" description="Helical" evidence="6">
    <location>
        <begin position="302"/>
        <end position="321"/>
    </location>
</feature>
<feature type="transmembrane region" description="Helical" evidence="6">
    <location>
        <begin position="139"/>
        <end position="167"/>
    </location>
</feature>
<sequence>MCNNNKEIHISVSACCLETEKLILEEQDIHLTINLDNIPLYPINITLYTEDNFKYFNVSTSNIYFPSGYETIALANNTEIQVEVSNYELYKKFTLKKLQSGKSKLSFNISSENTNISYDKNINNSITINVLNNILTIPVYLIIIATFFFIFSTGLSLSGSGFIILVFRQSNYQSFSVFLVSISPGSIVAPIFTYYIGGDRALAVSLCLVTTILGSILYPYYMWIYFAFSRIGIEMFRFNYVFLLLIVIYLLLPLTFGVLIQHYQPLIASWLKKSIPLWGAITIVTSLVVAIKDYADIFVKDWRIYSISIILTSASLALSALTSKLFKLDSQKTRTICLNTALPNIPLAITILQCLLVPTCAQVLQAYPLFHLFWMIIENIIICVIIYFFFPLIEDINETSEQKFQPDQKSMNSSN</sequence>
<proteinExistence type="inferred from homology"/>
<comment type="similarity">
    <text evidence="2">Belongs to the bile acid:sodium symporter (BASS) (TC 2.A.28) family.</text>
</comment>
<dbReference type="AlphaFoldDB" id="A0A1Y2B4C8"/>
<evidence type="ECO:0000256" key="6">
    <source>
        <dbReference type="SAM" id="Phobius"/>
    </source>
</evidence>
<dbReference type="OrthoDB" id="203097at2759"/>
<evidence type="ECO:0000256" key="3">
    <source>
        <dbReference type="ARBA" id="ARBA00022692"/>
    </source>
</evidence>
<dbReference type="PANTHER" id="PTHR10361:SF28">
    <property type="entry name" value="P3 PROTEIN-RELATED"/>
    <property type="match status" value="1"/>
</dbReference>
<dbReference type="InterPro" id="IPR004710">
    <property type="entry name" value="Bilac:Na_transpt"/>
</dbReference>
<organism evidence="7 8">
    <name type="scientific">Neocallimastix californiae</name>
    <dbReference type="NCBI Taxonomy" id="1754190"/>
    <lineage>
        <taxon>Eukaryota</taxon>
        <taxon>Fungi</taxon>
        <taxon>Fungi incertae sedis</taxon>
        <taxon>Chytridiomycota</taxon>
        <taxon>Chytridiomycota incertae sedis</taxon>
        <taxon>Neocallimastigomycetes</taxon>
        <taxon>Neocallimastigales</taxon>
        <taxon>Neocallimastigaceae</taxon>
        <taxon>Neocallimastix</taxon>
    </lineage>
</organism>
<feature type="transmembrane region" description="Helical" evidence="6">
    <location>
        <begin position="275"/>
        <end position="295"/>
    </location>
</feature>
<evidence type="ECO:0000313" key="8">
    <source>
        <dbReference type="Proteomes" id="UP000193920"/>
    </source>
</evidence>
<feature type="transmembrane region" description="Helical" evidence="6">
    <location>
        <begin position="240"/>
        <end position="263"/>
    </location>
</feature>
<evidence type="ECO:0000256" key="4">
    <source>
        <dbReference type="ARBA" id="ARBA00022989"/>
    </source>
</evidence>
<dbReference type="Gene3D" id="1.20.1530.20">
    <property type="match status" value="1"/>
</dbReference>
<dbReference type="PANTHER" id="PTHR10361">
    <property type="entry name" value="SODIUM-BILE ACID COTRANSPORTER"/>
    <property type="match status" value="1"/>
</dbReference>
<dbReference type="Proteomes" id="UP000193920">
    <property type="component" value="Unassembled WGS sequence"/>
</dbReference>
<name>A0A1Y2B4C8_9FUNG</name>
<keyword evidence="4 6" id="KW-1133">Transmembrane helix</keyword>
<keyword evidence="3 6" id="KW-0812">Transmembrane</keyword>
<feature type="transmembrane region" description="Helical" evidence="6">
    <location>
        <begin position="174"/>
        <end position="196"/>
    </location>
</feature>
<dbReference type="EMBL" id="MCOG01000179">
    <property type="protein sequence ID" value="ORY29584.1"/>
    <property type="molecule type" value="Genomic_DNA"/>
</dbReference>
<comment type="subcellular location">
    <subcellularLocation>
        <location evidence="1">Membrane</location>
        <topology evidence="1">Multi-pass membrane protein</topology>
    </subcellularLocation>
</comment>
<evidence type="ECO:0000256" key="2">
    <source>
        <dbReference type="ARBA" id="ARBA00006528"/>
    </source>
</evidence>
<evidence type="ECO:0000313" key="7">
    <source>
        <dbReference type="EMBL" id="ORY29584.1"/>
    </source>
</evidence>
<dbReference type="InterPro" id="IPR038770">
    <property type="entry name" value="Na+/solute_symporter_sf"/>
</dbReference>
<evidence type="ECO:0000256" key="1">
    <source>
        <dbReference type="ARBA" id="ARBA00004141"/>
    </source>
</evidence>
<keyword evidence="5 6" id="KW-0472">Membrane</keyword>
<dbReference type="InterPro" id="IPR002657">
    <property type="entry name" value="BilAc:Na_symport/Acr3"/>
</dbReference>
<protein>
    <submittedName>
        <fullName evidence="7">Uncharacterized protein</fullName>
    </submittedName>
</protein>
<reference evidence="7 8" key="1">
    <citation type="submission" date="2016-08" db="EMBL/GenBank/DDBJ databases">
        <title>A Parts List for Fungal Cellulosomes Revealed by Comparative Genomics.</title>
        <authorList>
            <consortium name="DOE Joint Genome Institute"/>
            <person name="Haitjema C.H."/>
            <person name="Gilmore S.P."/>
            <person name="Henske J.K."/>
            <person name="Solomon K.V."/>
            <person name="De Groot R."/>
            <person name="Kuo A."/>
            <person name="Mondo S.J."/>
            <person name="Salamov A.A."/>
            <person name="Labutti K."/>
            <person name="Zhao Z."/>
            <person name="Chiniquy J."/>
            <person name="Barry K."/>
            <person name="Brewer H.M."/>
            <person name="Purvine S.O."/>
            <person name="Wright A.T."/>
            <person name="Boxma B."/>
            <person name="Van Alen T."/>
            <person name="Hackstein J.H."/>
            <person name="Baker S.E."/>
            <person name="Grigoriev I.V."/>
            <person name="O'Malley M.A."/>
        </authorList>
    </citation>
    <scope>NUCLEOTIDE SEQUENCE [LARGE SCALE GENOMIC DNA]</scope>
    <source>
        <strain evidence="7 8">G1</strain>
    </source>
</reference>
<comment type="caution">
    <text evidence="7">The sequence shown here is derived from an EMBL/GenBank/DDBJ whole genome shotgun (WGS) entry which is preliminary data.</text>
</comment>
<evidence type="ECO:0000256" key="5">
    <source>
        <dbReference type="ARBA" id="ARBA00023136"/>
    </source>
</evidence>
<keyword evidence="8" id="KW-1185">Reference proteome</keyword>
<dbReference type="Pfam" id="PF01758">
    <property type="entry name" value="SBF"/>
    <property type="match status" value="1"/>
</dbReference>
<feature type="transmembrane region" description="Helical" evidence="6">
    <location>
        <begin position="202"/>
        <end position="228"/>
    </location>
</feature>